<dbReference type="AlphaFoldDB" id="A0A3N0IB11"/>
<evidence type="ECO:0000313" key="3">
    <source>
        <dbReference type="EMBL" id="RNM34193.1"/>
    </source>
</evidence>
<gene>
    <name evidence="3" type="ORF">DMP05_06665</name>
</gene>
<protein>
    <submittedName>
        <fullName evidence="3">Uncharacterized protein</fullName>
    </submittedName>
</protein>
<accession>A0A3N0IB11</accession>
<proteinExistence type="predicted"/>
<dbReference type="EMBL" id="QIBZ01000011">
    <property type="protein sequence ID" value="RNM34193.1"/>
    <property type="molecule type" value="Genomic_DNA"/>
</dbReference>
<keyword evidence="4" id="KW-1185">Reference proteome</keyword>
<evidence type="ECO:0000256" key="1">
    <source>
        <dbReference type="SAM" id="MobiDB-lite"/>
    </source>
</evidence>
<name>A0A3N0IB11_9ACTN</name>
<dbReference type="Proteomes" id="UP000271472">
    <property type="component" value="Unassembled WGS sequence"/>
</dbReference>
<evidence type="ECO:0000313" key="4">
    <source>
        <dbReference type="Proteomes" id="UP000271472"/>
    </source>
</evidence>
<comment type="caution">
    <text evidence="3">The sequence shown here is derived from an EMBL/GenBank/DDBJ whole genome shotgun (WGS) entry which is preliminary data.</text>
</comment>
<organism evidence="3 4">
    <name type="scientific">Slackia isoflavoniconvertens</name>
    <dbReference type="NCBI Taxonomy" id="572010"/>
    <lineage>
        <taxon>Bacteria</taxon>
        <taxon>Bacillati</taxon>
        <taxon>Actinomycetota</taxon>
        <taxon>Coriobacteriia</taxon>
        <taxon>Eggerthellales</taxon>
        <taxon>Eggerthellaceae</taxon>
        <taxon>Slackia</taxon>
    </lineage>
</organism>
<keyword evidence="2" id="KW-0472">Membrane</keyword>
<feature type="region of interest" description="Disordered" evidence="1">
    <location>
        <begin position="1"/>
        <end position="24"/>
    </location>
</feature>
<feature type="transmembrane region" description="Helical" evidence="2">
    <location>
        <begin position="52"/>
        <end position="72"/>
    </location>
</feature>
<reference evidence="4" key="1">
    <citation type="submission" date="2018-05" db="EMBL/GenBank/DDBJ databases">
        <title>Genome Sequencing of selected type strains of the family Eggerthellaceae.</title>
        <authorList>
            <person name="Danylec N."/>
            <person name="Stoll D.A."/>
            <person name="Doetsch A."/>
            <person name="Huch M."/>
        </authorList>
    </citation>
    <scope>NUCLEOTIDE SEQUENCE [LARGE SCALE GENOMIC DNA]</scope>
    <source>
        <strain evidence="4">DSM 22006</strain>
    </source>
</reference>
<keyword evidence="2" id="KW-0812">Transmembrane</keyword>
<keyword evidence="2" id="KW-1133">Transmembrane helix</keyword>
<evidence type="ECO:0000256" key="2">
    <source>
        <dbReference type="SAM" id="Phobius"/>
    </source>
</evidence>
<sequence length="73" mass="7433">MKKNNAPKVGSQAGAAQKSTEDSTTFADDARFAARALGAGELFEGASTPRRLLGSLGIAMAGVGWVLLLGIVL</sequence>